<organism evidence="2 3">
    <name type="scientific">Thamnophis sirtalis</name>
    <dbReference type="NCBI Taxonomy" id="35019"/>
    <lineage>
        <taxon>Eukaryota</taxon>
        <taxon>Metazoa</taxon>
        <taxon>Chordata</taxon>
        <taxon>Craniata</taxon>
        <taxon>Vertebrata</taxon>
        <taxon>Euteleostomi</taxon>
        <taxon>Lepidosauria</taxon>
        <taxon>Squamata</taxon>
        <taxon>Bifurcata</taxon>
        <taxon>Unidentata</taxon>
        <taxon>Episquamata</taxon>
        <taxon>Toxicofera</taxon>
        <taxon>Serpentes</taxon>
        <taxon>Colubroidea</taxon>
        <taxon>Colubridae</taxon>
        <taxon>Natricinae</taxon>
        <taxon>Thamnophis</taxon>
    </lineage>
</organism>
<feature type="chain" id="PRO_5027111631" evidence="1">
    <location>
        <begin position="23"/>
        <end position="146"/>
    </location>
</feature>
<dbReference type="InterPro" id="IPR013783">
    <property type="entry name" value="Ig-like_fold"/>
</dbReference>
<keyword evidence="1" id="KW-0732">Signal</keyword>
<feature type="non-terminal residue" evidence="3">
    <location>
        <position position="146"/>
    </location>
</feature>
<accession>A0A6I9Z3R8</accession>
<dbReference type="GeneID" id="106556065"/>
<dbReference type="Gene3D" id="2.60.40.10">
    <property type="entry name" value="Immunoglobulins"/>
    <property type="match status" value="1"/>
</dbReference>
<feature type="signal peptide" evidence="1">
    <location>
        <begin position="1"/>
        <end position="22"/>
    </location>
</feature>
<name>A0A6I9Z3R8_9SAUR</name>
<evidence type="ECO:0000313" key="3">
    <source>
        <dbReference type="RefSeq" id="XP_013930505.1"/>
    </source>
</evidence>
<keyword evidence="2" id="KW-1185">Reference proteome</keyword>
<gene>
    <name evidence="3" type="primary">LOC106556065</name>
</gene>
<reference evidence="3" key="1">
    <citation type="submission" date="2025-08" db="UniProtKB">
        <authorList>
            <consortium name="RefSeq"/>
        </authorList>
    </citation>
    <scope>IDENTIFICATION</scope>
</reference>
<dbReference type="RefSeq" id="XP_013930505.1">
    <property type="nucleotide sequence ID" value="XM_014075030.1"/>
</dbReference>
<evidence type="ECO:0000256" key="1">
    <source>
        <dbReference type="SAM" id="SignalP"/>
    </source>
</evidence>
<dbReference type="Proteomes" id="UP000504617">
    <property type="component" value="Unplaced"/>
</dbReference>
<sequence>MSWIGLILAVLAFAAKLPPSKTLRIAQFPPYPQIGKPVLLFLDDPRSPTSCDWFQGREPSQENHIFRGQFDPTAGIHRINRTGPAYTGQEDLARRCALIVRKIQAADAGPYSVSVMGLDGSHPVTAVRNLQVPYSPFSFHVEAARM</sequence>
<proteinExistence type="predicted"/>
<dbReference type="OrthoDB" id="9041511at2759"/>
<dbReference type="KEGG" id="tsr:106556065"/>
<dbReference type="AlphaFoldDB" id="A0A6I9Z3R8"/>
<evidence type="ECO:0000313" key="2">
    <source>
        <dbReference type="Proteomes" id="UP000504617"/>
    </source>
</evidence>
<protein>
    <submittedName>
        <fullName evidence="3">Pregnancy-specific beta-1-glycoprotein 11-like</fullName>
    </submittedName>
</protein>